<gene>
    <name evidence="8" type="ORF">VKT23_008510</name>
</gene>
<keyword evidence="9" id="KW-1185">Reference proteome</keyword>
<dbReference type="PROSITE" id="PS00560">
    <property type="entry name" value="CARBOXYPEPT_SER_HIS"/>
    <property type="match status" value="1"/>
</dbReference>
<dbReference type="PANTHER" id="PTHR11802">
    <property type="entry name" value="SERINE PROTEASE FAMILY S10 SERINE CARBOXYPEPTIDASE"/>
    <property type="match status" value="1"/>
</dbReference>
<dbReference type="EC" id="3.4.16.-" evidence="7"/>
<organism evidence="8 9">
    <name type="scientific">Marasmiellus scandens</name>
    <dbReference type="NCBI Taxonomy" id="2682957"/>
    <lineage>
        <taxon>Eukaryota</taxon>
        <taxon>Fungi</taxon>
        <taxon>Dikarya</taxon>
        <taxon>Basidiomycota</taxon>
        <taxon>Agaricomycotina</taxon>
        <taxon>Agaricomycetes</taxon>
        <taxon>Agaricomycetidae</taxon>
        <taxon>Agaricales</taxon>
        <taxon>Marasmiineae</taxon>
        <taxon>Omphalotaceae</taxon>
        <taxon>Marasmiellus</taxon>
    </lineage>
</organism>
<dbReference type="InterPro" id="IPR001563">
    <property type="entry name" value="Peptidase_S10"/>
</dbReference>
<evidence type="ECO:0000256" key="3">
    <source>
        <dbReference type="ARBA" id="ARBA00022670"/>
    </source>
</evidence>
<keyword evidence="4 7" id="KW-0732">Signal</keyword>
<dbReference type="Proteomes" id="UP001498398">
    <property type="component" value="Unassembled WGS sequence"/>
</dbReference>
<feature type="chain" id="PRO_5044964503" description="Carboxypeptidase" evidence="7">
    <location>
        <begin position="23"/>
        <end position="499"/>
    </location>
</feature>
<evidence type="ECO:0000256" key="6">
    <source>
        <dbReference type="ARBA" id="ARBA00023180"/>
    </source>
</evidence>
<dbReference type="EMBL" id="JBANRG010000013">
    <property type="protein sequence ID" value="KAK7461331.1"/>
    <property type="molecule type" value="Genomic_DNA"/>
</dbReference>
<evidence type="ECO:0000313" key="9">
    <source>
        <dbReference type="Proteomes" id="UP001498398"/>
    </source>
</evidence>
<dbReference type="PROSITE" id="PS00131">
    <property type="entry name" value="CARBOXYPEPT_SER_SER"/>
    <property type="match status" value="1"/>
</dbReference>
<dbReference type="SUPFAM" id="SSF53474">
    <property type="entry name" value="alpha/beta-Hydrolases"/>
    <property type="match status" value="1"/>
</dbReference>
<evidence type="ECO:0000256" key="7">
    <source>
        <dbReference type="RuleBase" id="RU361156"/>
    </source>
</evidence>
<protein>
    <recommendedName>
        <fullName evidence="7">Carboxypeptidase</fullName>
        <ecNumber evidence="7">3.4.16.-</ecNumber>
    </recommendedName>
</protein>
<name>A0ABR1JGM7_9AGAR</name>
<dbReference type="Gene3D" id="1.10.287.410">
    <property type="match status" value="1"/>
</dbReference>
<evidence type="ECO:0000256" key="4">
    <source>
        <dbReference type="ARBA" id="ARBA00022729"/>
    </source>
</evidence>
<proteinExistence type="inferred from homology"/>
<evidence type="ECO:0000313" key="8">
    <source>
        <dbReference type="EMBL" id="KAK7461331.1"/>
    </source>
</evidence>
<evidence type="ECO:0000256" key="5">
    <source>
        <dbReference type="ARBA" id="ARBA00022801"/>
    </source>
</evidence>
<keyword evidence="3 7" id="KW-0645">Protease</keyword>
<dbReference type="InterPro" id="IPR033124">
    <property type="entry name" value="Ser_caboxypep_his_AS"/>
</dbReference>
<feature type="signal peptide" evidence="7">
    <location>
        <begin position="1"/>
        <end position="22"/>
    </location>
</feature>
<evidence type="ECO:0000256" key="1">
    <source>
        <dbReference type="ARBA" id="ARBA00009431"/>
    </source>
</evidence>
<dbReference type="PRINTS" id="PR00724">
    <property type="entry name" value="CRBOXYPTASEC"/>
</dbReference>
<keyword evidence="6" id="KW-0325">Glycoprotein</keyword>
<comment type="similarity">
    <text evidence="1 7">Belongs to the peptidase S10 family.</text>
</comment>
<accession>A0ABR1JGM7</accession>
<keyword evidence="2 7" id="KW-0121">Carboxypeptidase</keyword>
<dbReference type="PANTHER" id="PTHR11802:SF113">
    <property type="entry name" value="SERINE CARBOXYPEPTIDASE CTSA-4.1"/>
    <property type="match status" value="1"/>
</dbReference>
<keyword evidence="5 7" id="KW-0378">Hydrolase</keyword>
<comment type="caution">
    <text evidence="8">The sequence shown here is derived from an EMBL/GenBank/DDBJ whole genome shotgun (WGS) entry which is preliminary data.</text>
</comment>
<reference evidence="8 9" key="1">
    <citation type="submission" date="2024-01" db="EMBL/GenBank/DDBJ databases">
        <title>A draft genome for the cacao thread blight pathogen Marasmiellus scandens.</title>
        <authorList>
            <person name="Baruah I.K."/>
            <person name="Leung J."/>
            <person name="Bukari Y."/>
            <person name="Amoako-Attah I."/>
            <person name="Meinhardt L.W."/>
            <person name="Bailey B.A."/>
            <person name="Cohen S.P."/>
        </authorList>
    </citation>
    <scope>NUCLEOTIDE SEQUENCE [LARGE SCALE GENOMIC DNA]</scope>
    <source>
        <strain evidence="8 9">GH-19</strain>
    </source>
</reference>
<dbReference type="Gene3D" id="3.40.50.1820">
    <property type="entry name" value="alpha/beta hydrolase"/>
    <property type="match status" value="1"/>
</dbReference>
<sequence>MVVLSGLVALLCFFSIPSSATQQPLQTNNSWPSTPWSDNGSNGLFIPLESFSVLKTDSFTTMHHPFFPRYSVRIKKSDFCDPTVNVYTGYIDIEARHLFFYFFESRNDPAKDDVIFWTNGGPGCSSAVGLFFELGPCRVTDESGAKFHPESWNTNANIFFIDQPIGVGFSYADHGESVATSEEAAKDVAAFVAIFFENFSQFKGRPFHMTGESYGGRYLPLFASEVYDQNTRLVEAGLTPINLESVMIGNGLTDMYKMYPAWYEMTCTAASRPPVLDIKTCVTMKQTLSRCEKWTKSSCIDQFDSINCGAATAFCDNSITLPYWQTGLNPYDISIPCKGGMEALCYPELLHMRQYLSQPSVRQKIGADPSVPANFSSCNNGIETAFNVMQDPLKTDTPIYVAGLLERGVRVLIYVGDLDWICTWIGIEKWTLALEWTGQKEFIMKPLREWTVDGKRAGKTRKEGKLTFATVEGAGHMVPYNRPKESLKMVQRWMAGEEL</sequence>
<dbReference type="InterPro" id="IPR029058">
    <property type="entry name" value="AB_hydrolase_fold"/>
</dbReference>
<dbReference type="InterPro" id="IPR018202">
    <property type="entry name" value="Ser_caboxypep_ser_AS"/>
</dbReference>
<dbReference type="Pfam" id="PF00450">
    <property type="entry name" value="Peptidase_S10"/>
    <property type="match status" value="1"/>
</dbReference>
<evidence type="ECO:0000256" key="2">
    <source>
        <dbReference type="ARBA" id="ARBA00022645"/>
    </source>
</evidence>